<evidence type="ECO:0000313" key="3">
    <source>
        <dbReference type="Proteomes" id="UP001218170"/>
    </source>
</evidence>
<accession>A0ABT5SKZ4</accession>
<reference evidence="2 3" key="1">
    <citation type="submission" date="2023-02" db="EMBL/GenBank/DDBJ databases">
        <title>Study of novel species of the Microbacterium genus.</title>
        <authorList>
            <person name="Arroyo-Herrera I."/>
            <person name="Roman-Ponce B."/>
            <person name="Vasquez-Murrieta M.S."/>
        </authorList>
    </citation>
    <scope>NUCLEOTIDE SEQUENCE [LARGE SCALE GENOMIC DNA]</scope>
    <source>
        <strain evidence="2 3">NE1TT3</strain>
    </source>
</reference>
<organism evidence="2 3">
    <name type="scientific">Microbacterium thalli</name>
    <dbReference type="NCBI Taxonomy" id="3027921"/>
    <lineage>
        <taxon>Bacteria</taxon>
        <taxon>Bacillati</taxon>
        <taxon>Actinomycetota</taxon>
        <taxon>Actinomycetes</taxon>
        <taxon>Micrococcales</taxon>
        <taxon>Microbacteriaceae</taxon>
        <taxon>Microbacterium</taxon>
    </lineage>
</organism>
<keyword evidence="3" id="KW-1185">Reference proteome</keyword>
<feature type="transmembrane region" description="Helical" evidence="1">
    <location>
        <begin position="41"/>
        <end position="74"/>
    </location>
</feature>
<dbReference type="EMBL" id="JAQZCI010000003">
    <property type="protein sequence ID" value="MDD7963140.1"/>
    <property type="molecule type" value="Genomic_DNA"/>
</dbReference>
<name>A0ABT5SKZ4_9MICO</name>
<dbReference type="Proteomes" id="UP001218170">
    <property type="component" value="Unassembled WGS sequence"/>
</dbReference>
<protein>
    <submittedName>
        <fullName evidence="2">Uncharacterized protein</fullName>
    </submittedName>
</protein>
<feature type="transmembrane region" description="Helical" evidence="1">
    <location>
        <begin position="95"/>
        <end position="116"/>
    </location>
</feature>
<evidence type="ECO:0000256" key="1">
    <source>
        <dbReference type="SAM" id="Phobius"/>
    </source>
</evidence>
<dbReference type="RefSeq" id="WP_274264810.1">
    <property type="nucleotide sequence ID" value="NZ_JAQZCI010000003.1"/>
</dbReference>
<feature type="transmembrane region" description="Helical" evidence="1">
    <location>
        <begin position="122"/>
        <end position="139"/>
    </location>
</feature>
<proteinExistence type="predicted"/>
<gene>
    <name evidence="2" type="ORF">PUW80_12360</name>
</gene>
<keyword evidence="1" id="KW-0472">Membrane</keyword>
<comment type="caution">
    <text evidence="2">The sequence shown here is derived from an EMBL/GenBank/DDBJ whole genome shotgun (WGS) entry which is preliminary data.</text>
</comment>
<keyword evidence="1" id="KW-1133">Transmembrane helix</keyword>
<keyword evidence="1" id="KW-0812">Transmembrane</keyword>
<sequence length="158" mass="16569">MANDSGGMTPDEARAALDDVAHDGAALAARVVTPWWYHPTLGLIVGVFVVAQVLPGAWSIAAVALGIIAIPVLTTTYARRYGVAISKPAGPRGRRLMLTALVVLVACMLSGLTIRLVGLESGWALIPVIVAFAATVILGRRFDEALRRELSATSIEPA</sequence>
<evidence type="ECO:0000313" key="2">
    <source>
        <dbReference type="EMBL" id="MDD7963140.1"/>
    </source>
</evidence>